<keyword evidence="3 5" id="KW-0949">S-adenosyl-L-methionine</keyword>
<dbReference type="AlphaFoldDB" id="A0A2T0S0T4"/>
<dbReference type="GO" id="GO:0003723">
    <property type="term" value="F:RNA binding"/>
    <property type="evidence" value="ECO:0007669"/>
    <property type="project" value="UniProtKB-UniRule"/>
</dbReference>
<dbReference type="PANTHER" id="PTHR22807:SF53">
    <property type="entry name" value="RIBOSOMAL RNA SMALL SUBUNIT METHYLTRANSFERASE B-RELATED"/>
    <property type="match status" value="1"/>
</dbReference>
<proteinExistence type="inferred from homology"/>
<keyword evidence="2 5" id="KW-0808">Transferase</keyword>
<dbReference type="Proteomes" id="UP000239480">
    <property type="component" value="Unassembled WGS sequence"/>
</dbReference>
<protein>
    <submittedName>
        <fullName evidence="7">16S rRNA (Cytosine967-C5)-methyltransferase</fullName>
    </submittedName>
</protein>
<gene>
    <name evidence="7" type="ORF">CLV78_1011088</name>
</gene>
<dbReference type="GO" id="GO:0001510">
    <property type="term" value="P:RNA methylation"/>
    <property type="evidence" value="ECO:0007669"/>
    <property type="project" value="InterPro"/>
</dbReference>
<dbReference type="EMBL" id="PVTD01000001">
    <property type="protein sequence ID" value="PRY26982.1"/>
    <property type="molecule type" value="Genomic_DNA"/>
</dbReference>
<comment type="similarity">
    <text evidence="5">Belongs to the class I-like SAM-binding methyltransferase superfamily. RsmB/NOP family.</text>
</comment>
<evidence type="ECO:0000256" key="3">
    <source>
        <dbReference type="ARBA" id="ARBA00022691"/>
    </source>
</evidence>
<feature type="domain" description="SAM-dependent MTase RsmB/NOP-type" evidence="6">
    <location>
        <begin position="135"/>
        <end position="387"/>
    </location>
</feature>
<comment type="caution">
    <text evidence="5">Lacks conserved residue(s) required for the propagation of feature annotation.</text>
</comment>
<feature type="binding site" evidence="5">
    <location>
        <position position="288"/>
    </location>
    <ligand>
        <name>S-adenosyl-L-methionine</name>
        <dbReference type="ChEBI" id="CHEBI:59789"/>
    </ligand>
</feature>
<feature type="binding site" evidence="5">
    <location>
        <position position="248"/>
    </location>
    <ligand>
        <name>S-adenosyl-L-methionine</name>
        <dbReference type="ChEBI" id="CHEBI:59789"/>
    </ligand>
</feature>
<dbReference type="OrthoDB" id="9810297at2"/>
<dbReference type="Pfam" id="PF22458">
    <property type="entry name" value="RsmF-B_ferredox"/>
    <property type="match status" value="1"/>
</dbReference>
<evidence type="ECO:0000313" key="7">
    <source>
        <dbReference type="EMBL" id="PRY26982.1"/>
    </source>
</evidence>
<keyword evidence="4 5" id="KW-0694">RNA-binding</keyword>
<evidence type="ECO:0000256" key="4">
    <source>
        <dbReference type="ARBA" id="ARBA00022884"/>
    </source>
</evidence>
<evidence type="ECO:0000256" key="5">
    <source>
        <dbReference type="PROSITE-ProRule" id="PRU01023"/>
    </source>
</evidence>
<evidence type="ECO:0000313" key="8">
    <source>
        <dbReference type="Proteomes" id="UP000239480"/>
    </source>
</evidence>
<dbReference type="InterPro" id="IPR054728">
    <property type="entry name" value="RsmB-like_ferredoxin"/>
</dbReference>
<dbReference type="Pfam" id="PF01189">
    <property type="entry name" value="Methyltr_RsmB-F"/>
    <property type="match status" value="1"/>
</dbReference>
<keyword evidence="8" id="KW-1185">Reference proteome</keyword>
<dbReference type="RefSeq" id="WP_106203670.1">
    <property type="nucleotide sequence ID" value="NZ_PVTD01000001.1"/>
</dbReference>
<organism evidence="7 8">
    <name type="scientific">Aliiruegeria haliotis</name>
    <dbReference type="NCBI Taxonomy" id="1280846"/>
    <lineage>
        <taxon>Bacteria</taxon>
        <taxon>Pseudomonadati</taxon>
        <taxon>Pseudomonadota</taxon>
        <taxon>Alphaproteobacteria</taxon>
        <taxon>Rhodobacterales</taxon>
        <taxon>Roseobacteraceae</taxon>
        <taxon>Aliiruegeria</taxon>
    </lineage>
</organism>
<dbReference type="InterPro" id="IPR001678">
    <property type="entry name" value="MeTrfase_RsmB-F_NOP2_dom"/>
</dbReference>
<dbReference type="InterPro" id="IPR029063">
    <property type="entry name" value="SAM-dependent_MTases_sf"/>
</dbReference>
<dbReference type="InterPro" id="IPR023267">
    <property type="entry name" value="RCMT"/>
</dbReference>
<comment type="caution">
    <text evidence="7">The sequence shown here is derived from an EMBL/GenBank/DDBJ whole genome shotgun (WGS) entry which is preliminary data.</text>
</comment>
<dbReference type="Gene3D" id="3.40.50.150">
    <property type="entry name" value="Vaccinia Virus protein VP39"/>
    <property type="match status" value="1"/>
</dbReference>
<evidence type="ECO:0000256" key="1">
    <source>
        <dbReference type="ARBA" id="ARBA00022603"/>
    </source>
</evidence>
<dbReference type="SUPFAM" id="SSF53335">
    <property type="entry name" value="S-adenosyl-L-methionine-dependent methyltransferases"/>
    <property type="match status" value="1"/>
</dbReference>
<sequence length="387" mass="42021">MTPGARCAAAAEILDRWLAGEPAEKILTNWSRASRFAGSKDRAAVRDLVFSAIRRRRSSAVLGHGETGRALVLGYLRSTGQDPEELFSGIGHAPDLLTDAERQPPRSLELGERLDCPDWLLPECTRSLGEERDRTLEAMRDRAPVYLRANLARTSRQSAVDRLAVEDIVTRPHPLSPSALEAVEGARRVQGSACYRDGLVEIQDAASQAVSDAIPLPDAGAVLDYCAGGGGKTLALAARGAGPIFAHDADPRRMKDLPTRAARAGASVERLSGNDVARHAPYALVVADVPCSGSGAWRRQPEARWRLEPDMLEGLLALQREIVDDVAPFVAPGGALAYVTCSMFRSENEDQADWFLKRDGWAWESGRRFSPLEGGDGFFLAVFRRNA</sequence>
<dbReference type="PANTHER" id="PTHR22807">
    <property type="entry name" value="NOP2 YEAST -RELATED NOL1/NOP2/FMU SUN DOMAIN-CONTAINING"/>
    <property type="match status" value="1"/>
</dbReference>
<dbReference type="PRINTS" id="PR02008">
    <property type="entry name" value="RCMTFAMILY"/>
</dbReference>
<dbReference type="GO" id="GO:0008173">
    <property type="term" value="F:RNA methyltransferase activity"/>
    <property type="evidence" value="ECO:0007669"/>
    <property type="project" value="InterPro"/>
</dbReference>
<name>A0A2T0S0T4_9RHOB</name>
<reference evidence="7 8" key="1">
    <citation type="submission" date="2018-03" db="EMBL/GenBank/DDBJ databases">
        <title>Genomic Encyclopedia of Archaeal and Bacterial Type Strains, Phase II (KMG-II): from individual species to whole genera.</title>
        <authorList>
            <person name="Goeker M."/>
        </authorList>
    </citation>
    <scope>NUCLEOTIDE SEQUENCE [LARGE SCALE GENOMIC DNA]</scope>
    <source>
        <strain evidence="7 8">DSM 29328</strain>
    </source>
</reference>
<accession>A0A2T0S0T4</accession>
<evidence type="ECO:0000259" key="6">
    <source>
        <dbReference type="PROSITE" id="PS51686"/>
    </source>
</evidence>
<dbReference type="PROSITE" id="PS51686">
    <property type="entry name" value="SAM_MT_RSMB_NOP"/>
    <property type="match status" value="1"/>
</dbReference>
<keyword evidence="1 5" id="KW-0489">Methyltransferase</keyword>
<evidence type="ECO:0000256" key="2">
    <source>
        <dbReference type="ARBA" id="ARBA00022679"/>
    </source>
</evidence>
<dbReference type="InterPro" id="IPR049560">
    <property type="entry name" value="MeTrfase_RsmB-F_NOP2_cat"/>
</dbReference>
<feature type="active site" description="Nucleophile" evidence="5">
    <location>
        <position position="341"/>
    </location>
</feature>